<proteinExistence type="predicted"/>
<reference evidence="1 2" key="1">
    <citation type="submission" date="2024-02" db="EMBL/GenBank/DDBJ databases">
        <title>A chromosome-level genome assembly of Drosophila madeirensis, a fruit fly species endemic to Madeira island.</title>
        <authorList>
            <person name="Tomihara K."/>
            <person name="Llopart A."/>
            <person name="Yamamoto D."/>
        </authorList>
    </citation>
    <scope>NUCLEOTIDE SEQUENCE [LARGE SCALE GENOMIC DNA]</scope>
    <source>
        <strain evidence="1 2">RF1</strain>
    </source>
</reference>
<evidence type="ECO:0000313" key="1">
    <source>
        <dbReference type="EMBL" id="BFF96521.1"/>
    </source>
</evidence>
<organism evidence="1 2">
    <name type="scientific">Drosophila madeirensis</name>
    <name type="common">Fruit fly</name>
    <dbReference type="NCBI Taxonomy" id="30013"/>
    <lineage>
        <taxon>Eukaryota</taxon>
        <taxon>Metazoa</taxon>
        <taxon>Ecdysozoa</taxon>
        <taxon>Arthropoda</taxon>
        <taxon>Hexapoda</taxon>
        <taxon>Insecta</taxon>
        <taxon>Pterygota</taxon>
        <taxon>Neoptera</taxon>
        <taxon>Endopterygota</taxon>
        <taxon>Diptera</taxon>
        <taxon>Brachycera</taxon>
        <taxon>Muscomorpha</taxon>
        <taxon>Ephydroidea</taxon>
        <taxon>Drosophilidae</taxon>
        <taxon>Drosophila</taxon>
        <taxon>Sophophora</taxon>
    </lineage>
</organism>
<evidence type="ECO:0000313" key="2">
    <source>
        <dbReference type="Proteomes" id="UP001500889"/>
    </source>
</evidence>
<accession>A0AAU9FKS0</accession>
<keyword evidence="2" id="KW-1185">Reference proteome</keyword>
<sequence length="107" mass="11626">MGKHGDSKLLKAVQTKVGNIAEVKAISEKVLIEVRDISEWTTPEEVLEAIFAKIDGDSPTESVPKLRKAYRGTLTANILLPMREKFALDGRYAESGRRTNPGGASSA</sequence>
<dbReference type="Proteomes" id="UP001500889">
    <property type="component" value="Chromosome J"/>
</dbReference>
<protein>
    <submittedName>
        <fullName evidence="1">Uncharacterized protein</fullName>
    </submittedName>
</protein>
<dbReference type="AlphaFoldDB" id="A0AAU9FKS0"/>
<name>A0AAU9FKS0_DROMD</name>
<gene>
    <name evidence="1" type="ORF">DMAD_05143</name>
</gene>
<dbReference type="EMBL" id="AP029265">
    <property type="protein sequence ID" value="BFF96521.1"/>
    <property type="molecule type" value="Genomic_DNA"/>
</dbReference>